<accession>A0A9W4U9S7</accession>
<keyword evidence="6" id="KW-0106">Calcium</keyword>
<evidence type="ECO:0000256" key="4">
    <source>
        <dbReference type="ARBA" id="ARBA00022729"/>
    </source>
</evidence>
<evidence type="ECO:0000256" key="2">
    <source>
        <dbReference type="ARBA" id="ARBA00022487"/>
    </source>
</evidence>
<dbReference type="Proteomes" id="UP001152607">
    <property type="component" value="Unassembled WGS sequence"/>
</dbReference>
<keyword evidence="2" id="KW-0719">Serine esterase</keyword>
<evidence type="ECO:0000256" key="5">
    <source>
        <dbReference type="ARBA" id="ARBA00022801"/>
    </source>
</evidence>
<dbReference type="Pfam" id="PF07519">
    <property type="entry name" value="Tannase"/>
    <property type="match status" value="1"/>
</dbReference>
<dbReference type="EMBL" id="CAOQHR010000003">
    <property type="protein sequence ID" value="CAI6331693.1"/>
    <property type="molecule type" value="Genomic_DNA"/>
</dbReference>
<dbReference type="AlphaFoldDB" id="A0A9W4U9S7"/>
<dbReference type="InterPro" id="IPR011118">
    <property type="entry name" value="Tannase/feruloyl_esterase"/>
</dbReference>
<evidence type="ECO:0000256" key="1">
    <source>
        <dbReference type="ARBA" id="ARBA00006249"/>
    </source>
</evidence>
<keyword evidence="5 8" id="KW-0378">Hydrolase</keyword>
<evidence type="ECO:0000256" key="6">
    <source>
        <dbReference type="ARBA" id="ARBA00022837"/>
    </source>
</evidence>
<keyword evidence="10" id="KW-1185">Reference proteome</keyword>
<dbReference type="PANTHER" id="PTHR33938:SF8">
    <property type="entry name" value="CARBOXYLIC ESTER HYDROLASE"/>
    <property type="match status" value="1"/>
</dbReference>
<gene>
    <name evidence="9" type="ORF">PDIGIT_LOCUS4720</name>
</gene>
<organism evidence="9 10">
    <name type="scientific">Periconia digitata</name>
    <dbReference type="NCBI Taxonomy" id="1303443"/>
    <lineage>
        <taxon>Eukaryota</taxon>
        <taxon>Fungi</taxon>
        <taxon>Dikarya</taxon>
        <taxon>Ascomycota</taxon>
        <taxon>Pezizomycotina</taxon>
        <taxon>Dothideomycetes</taxon>
        <taxon>Pleosporomycetidae</taxon>
        <taxon>Pleosporales</taxon>
        <taxon>Massarineae</taxon>
        <taxon>Periconiaceae</taxon>
        <taxon>Periconia</taxon>
    </lineage>
</organism>
<dbReference type="SUPFAM" id="SSF53474">
    <property type="entry name" value="alpha/beta-Hydrolases"/>
    <property type="match status" value="1"/>
</dbReference>
<sequence length="581" mass="64766">MAGSSLTFILHLFAFISGVHGKVSLKTPEEQIALCKPQTFKHLDTSLGVNVLSTEATPQTNYNTTSPASFINAFEGLDFCRVEIVYNPPNSAHEVRVEIWLPLTAHAWSGRYQATGGASFKTGLGSLYFGQAIHDGYVVSSTDGGNRGKDFFDLSWALKADKTIDWDLLHIAFTSSVAEQIIISRSVVAKYYGESPRYSYWQGCGQAGRQGYMLAQQYPHLLDGILANAPEIHFTDLTMGEFWPQLVMKEEGIWMSECQFNFFRHKALEACDMLDGVSDGIIYDPSICDFDPLHVVGKTYYCDGEESEVTMAMANIVRRIEEGPRTSMNTPIWYGFRPTISMDYVAATERHSSGTLTSKPSNQASSFIKHFLLKDPTANLTKLTNTDFFSLWTQAKTTFSWLWDSFNPDLHALKAANTKLLTFHGMEDAMNPWENIARYREHVERVMGGANTVDEYYRLFLAPGVGHCHGWWGPEPVDPLAVLVDWVEKGEKPETMEASMVNTDGELVTRDLCAWPGKAKYMGLGDAKRASSWSCEGGTERGEDHAFENQEQLAFGDSPAGRILGGLKERFEGMNLGLRIG</sequence>
<dbReference type="GO" id="GO:0030600">
    <property type="term" value="F:feruloyl esterase activity"/>
    <property type="evidence" value="ECO:0007669"/>
    <property type="project" value="UniProtKB-ARBA"/>
</dbReference>
<feature type="chain" id="PRO_5041013684" description="Carboxylic ester hydrolase" evidence="8">
    <location>
        <begin position="22"/>
        <end position="581"/>
    </location>
</feature>
<dbReference type="OrthoDB" id="3039123at2759"/>
<keyword evidence="3" id="KW-0479">Metal-binding</keyword>
<reference evidence="9" key="1">
    <citation type="submission" date="2023-01" db="EMBL/GenBank/DDBJ databases">
        <authorList>
            <person name="Van Ghelder C."/>
            <person name="Rancurel C."/>
        </authorList>
    </citation>
    <scope>NUCLEOTIDE SEQUENCE</scope>
    <source>
        <strain evidence="9">CNCM I-4278</strain>
    </source>
</reference>
<comment type="caution">
    <text evidence="9">The sequence shown here is derived from an EMBL/GenBank/DDBJ whole genome shotgun (WGS) entry which is preliminary data.</text>
</comment>
<feature type="signal peptide" evidence="8">
    <location>
        <begin position="1"/>
        <end position="21"/>
    </location>
</feature>
<dbReference type="InterPro" id="IPR029058">
    <property type="entry name" value="AB_hydrolase_fold"/>
</dbReference>
<name>A0A9W4U9S7_9PLEO</name>
<protein>
    <recommendedName>
        <fullName evidence="8">Carboxylic ester hydrolase</fullName>
        <ecNumber evidence="8">3.1.1.-</ecNumber>
    </recommendedName>
</protein>
<proteinExistence type="inferred from homology"/>
<evidence type="ECO:0000256" key="7">
    <source>
        <dbReference type="ARBA" id="ARBA00023157"/>
    </source>
</evidence>
<evidence type="ECO:0000313" key="10">
    <source>
        <dbReference type="Proteomes" id="UP001152607"/>
    </source>
</evidence>
<evidence type="ECO:0000313" key="9">
    <source>
        <dbReference type="EMBL" id="CAI6331693.1"/>
    </source>
</evidence>
<comment type="similarity">
    <text evidence="1 8">Belongs to the tannase family.</text>
</comment>
<keyword evidence="4 8" id="KW-0732">Signal</keyword>
<dbReference type="PANTHER" id="PTHR33938">
    <property type="entry name" value="FERULOYL ESTERASE B-RELATED"/>
    <property type="match status" value="1"/>
</dbReference>
<evidence type="ECO:0000256" key="3">
    <source>
        <dbReference type="ARBA" id="ARBA00022723"/>
    </source>
</evidence>
<evidence type="ECO:0000256" key="8">
    <source>
        <dbReference type="RuleBase" id="RU361238"/>
    </source>
</evidence>
<dbReference type="GO" id="GO:0046872">
    <property type="term" value="F:metal ion binding"/>
    <property type="evidence" value="ECO:0007669"/>
    <property type="project" value="UniProtKB-KW"/>
</dbReference>
<keyword evidence="7" id="KW-1015">Disulfide bond</keyword>
<dbReference type="EC" id="3.1.1.-" evidence="8"/>